<comment type="caution">
    <text evidence="2">The sequence shown here is derived from an EMBL/GenBank/DDBJ whole genome shotgun (WGS) entry which is preliminary data.</text>
</comment>
<organism evidence="2 3">
    <name type="scientific">Pontibacillus yanchengensis Y32</name>
    <dbReference type="NCBI Taxonomy" id="1385514"/>
    <lineage>
        <taxon>Bacteria</taxon>
        <taxon>Bacillati</taxon>
        <taxon>Bacillota</taxon>
        <taxon>Bacilli</taxon>
        <taxon>Bacillales</taxon>
        <taxon>Bacillaceae</taxon>
        <taxon>Pontibacillus</taxon>
    </lineage>
</organism>
<evidence type="ECO:0000313" key="2">
    <source>
        <dbReference type="EMBL" id="KGP73454.1"/>
    </source>
</evidence>
<evidence type="ECO:0000259" key="1">
    <source>
        <dbReference type="Pfam" id="PF00903"/>
    </source>
</evidence>
<dbReference type="AlphaFoldDB" id="A0A0A2TD40"/>
<name>A0A0A2TD40_9BACI</name>
<dbReference type="SUPFAM" id="SSF54593">
    <property type="entry name" value="Glyoxalase/Bleomycin resistance protein/Dihydroxybiphenyl dioxygenase"/>
    <property type="match status" value="1"/>
</dbReference>
<dbReference type="OrthoDB" id="2691474at2"/>
<dbReference type="InterPro" id="IPR004360">
    <property type="entry name" value="Glyas_Fos-R_dOase_dom"/>
</dbReference>
<dbReference type="Proteomes" id="UP000030147">
    <property type="component" value="Unassembled WGS sequence"/>
</dbReference>
<proteinExistence type="predicted"/>
<dbReference type="eggNOG" id="ENOG5030CCQ">
    <property type="taxonomic scope" value="Bacteria"/>
</dbReference>
<sequence length="117" mass="13240">MKVLGYRYVTVSKDNMDMVNFFENTLGIPNSWEQSEDYQGGVFKAGDSWLEFWKTSEGMPEMTMLQVIVDDADEYAEYVKSNGVEVQGPMKEHGEKMYSLTAPNGMPVTIQSSVTMD</sequence>
<accession>A0A0A2TD40</accession>
<evidence type="ECO:0000313" key="3">
    <source>
        <dbReference type="Proteomes" id="UP000030147"/>
    </source>
</evidence>
<gene>
    <name evidence="2" type="ORF">N782_04885</name>
</gene>
<keyword evidence="3" id="KW-1185">Reference proteome</keyword>
<dbReference type="RefSeq" id="WP_036817595.1">
    <property type="nucleotide sequence ID" value="NZ_AVBF01000013.1"/>
</dbReference>
<reference evidence="2 3" key="1">
    <citation type="journal article" date="2015" name="Stand. Genomic Sci.">
        <title>High quality draft genome sequence of the moderately halophilic bacterium Pontibacillus yanchengensis Y32(T) and comparison among Pontibacillus genomes.</title>
        <authorList>
            <person name="Huang J."/>
            <person name="Qiao Z.X."/>
            <person name="Tang J.W."/>
            <person name="Wang G."/>
        </authorList>
    </citation>
    <scope>NUCLEOTIDE SEQUENCE [LARGE SCALE GENOMIC DNA]</scope>
    <source>
        <strain evidence="2 3">Y32</strain>
    </source>
</reference>
<dbReference type="Pfam" id="PF00903">
    <property type="entry name" value="Glyoxalase"/>
    <property type="match status" value="1"/>
</dbReference>
<protein>
    <recommendedName>
        <fullName evidence="1">Glyoxalase/fosfomycin resistance/dioxygenase domain-containing protein</fullName>
    </recommendedName>
</protein>
<feature type="domain" description="Glyoxalase/fosfomycin resistance/dioxygenase" evidence="1">
    <location>
        <begin position="14"/>
        <end position="105"/>
    </location>
</feature>
<dbReference type="Gene3D" id="3.10.180.10">
    <property type="entry name" value="2,3-Dihydroxybiphenyl 1,2-Dioxygenase, domain 1"/>
    <property type="match status" value="1"/>
</dbReference>
<dbReference type="InterPro" id="IPR029068">
    <property type="entry name" value="Glyas_Bleomycin-R_OHBP_Dase"/>
</dbReference>
<dbReference type="EMBL" id="AVBF01000013">
    <property type="protein sequence ID" value="KGP73454.1"/>
    <property type="molecule type" value="Genomic_DNA"/>
</dbReference>
<dbReference type="STRING" id="1385514.N782_04885"/>